<comment type="catalytic activity">
    <reaction evidence="12 15">
        <text>Couples ATP hydrolysis with the unwinding of duplex DNA by translocating in the 3'-5' direction.</text>
        <dbReference type="EC" id="5.6.2.4"/>
    </reaction>
</comment>
<organism evidence="18 19">
    <name type="scientific">Peptoniphilus duerdenii ATCC BAA-1640</name>
    <dbReference type="NCBI Taxonomy" id="862517"/>
    <lineage>
        <taxon>Bacteria</taxon>
        <taxon>Bacillati</taxon>
        <taxon>Bacillota</taxon>
        <taxon>Tissierellia</taxon>
        <taxon>Tissierellales</taxon>
        <taxon>Peptoniphilaceae</taxon>
        <taxon>Peptoniphilus</taxon>
    </lineage>
</organism>
<dbReference type="GO" id="GO:0006310">
    <property type="term" value="P:DNA recombination"/>
    <property type="evidence" value="ECO:0007669"/>
    <property type="project" value="UniProtKB-UniRule"/>
</dbReference>
<evidence type="ECO:0000256" key="6">
    <source>
        <dbReference type="ARBA" id="ARBA00022806"/>
    </source>
</evidence>
<dbReference type="Gene3D" id="3.40.50.300">
    <property type="entry name" value="P-loop containing nucleotide triphosphate hydrolases"/>
    <property type="match status" value="2"/>
</dbReference>
<comment type="similarity">
    <text evidence="1 15">Belongs to the helicase family. RecG subfamily.</text>
</comment>
<evidence type="ECO:0000313" key="18">
    <source>
        <dbReference type="EMBL" id="EFM25358.1"/>
    </source>
</evidence>
<feature type="domain" description="Helicase ATP-binding" evidence="16">
    <location>
        <begin position="264"/>
        <end position="423"/>
    </location>
</feature>
<evidence type="ECO:0000256" key="10">
    <source>
        <dbReference type="ARBA" id="ARBA00023204"/>
    </source>
</evidence>
<evidence type="ECO:0000256" key="4">
    <source>
        <dbReference type="ARBA" id="ARBA00022763"/>
    </source>
</evidence>
<dbReference type="PANTHER" id="PTHR47964:SF1">
    <property type="entry name" value="ATP-DEPENDENT DNA HELICASE HOMOLOG RECG, CHLOROPLASTIC"/>
    <property type="match status" value="1"/>
</dbReference>
<dbReference type="NCBIfam" id="TIGR00643">
    <property type="entry name" value="recG"/>
    <property type="match status" value="1"/>
</dbReference>
<dbReference type="GO" id="GO:0006281">
    <property type="term" value="P:DNA repair"/>
    <property type="evidence" value="ECO:0007669"/>
    <property type="project" value="UniProtKB-UniRule"/>
</dbReference>
<comment type="catalytic activity">
    <reaction evidence="14 15">
        <text>ATP + H2O = ADP + phosphate + H(+)</text>
        <dbReference type="Rhea" id="RHEA:13065"/>
        <dbReference type="ChEBI" id="CHEBI:15377"/>
        <dbReference type="ChEBI" id="CHEBI:15378"/>
        <dbReference type="ChEBI" id="CHEBI:30616"/>
        <dbReference type="ChEBI" id="CHEBI:43474"/>
        <dbReference type="ChEBI" id="CHEBI:456216"/>
        <dbReference type="EC" id="5.6.2.4"/>
    </reaction>
</comment>
<dbReference type="NCBIfam" id="NF008165">
    <property type="entry name" value="PRK10917.1-3"/>
    <property type="match status" value="1"/>
</dbReference>
<comment type="function">
    <text evidence="15">Plays a critical role in recombination and DNA repair. Helps process Holliday junction intermediates to mature products by catalyzing branch migration. Has replication fork regression activity, unwinds stalled or blocked replication forks to make a HJ that can be resolved. Has a DNA unwinding activity characteristic of a DNA helicase with 3'-5' polarity.</text>
</comment>
<dbReference type="Pfam" id="PF19833">
    <property type="entry name" value="RecG_dom3_C"/>
    <property type="match status" value="1"/>
</dbReference>
<dbReference type="SMART" id="SM00487">
    <property type="entry name" value="DEXDc"/>
    <property type="match status" value="1"/>
</dbReference>
<comment type="caution">
    <text evidence="18">The sequence shown here is derived from an EMBL/GenBank/DDBJ whole genome shotgun (WGS) entry which is preliminary data.</text>
</comment>
<evidence type="ECO:0000256" key="5">
    <source>
        <dbReference type="ARBA" id="ARBA00022801"/>
    </source>
</evidence>
<dbReference type="CDD" id="cd04488">
    <property type="entry name" value="RecG_wedge_OBF"/>
    <property type="match status" value="1"/>
</dbReference>
<evidence type="ECO:0000256" key="7">
    <source>
        <dbReference type="ARBA" id="ARBA00022840"/>
    </source>
</evidence>
<dbReference type="Pfam" id="PF17191">
    <property type="entry name" value="RecG_wedge"/>
    <property type="match status" value="1"/>
</dbReference>
<dbReference type="GO" id="GO:0016887">
    <property type="term" value="F:ATP hydrolysis activity"/>
    <property type="evidence" value="ECO:0007669"/>
    <property type="project" value="RHEA"/>
</dbReference>
<dbReference type="OrthoDB" id="9804325at2"/>
<dbReference type="InterPro" id="IPR027417">
    <property type="entry name" value="P-loop_NTPase"/>
</dbReference>
<keyword evidence="3 15" id="KW-0547">Nucleotide-binding</keyword>
<dbReference type="STRING" id="862517.HMPREF9225_1007"/>
<dbReference type="SMART" id="SM00490">
    <property type="entry name" value="HELICc"/>
    <property type="match status" value="1"/>
</dbReference>
<dbReference type="CDD" id="cd17992">
    <property type="entry name" value="DEXHc_RecG"/>
    <property type="match status" value="1"/>
</dbReference>
<dbReference type="InterPro" id="IPR004609">
    <property type="entry name" value="ATP-dep_DNA_helicase_RecG"/>
</dbReference>
<evidence type="ECO:0000256" key="1">
    <source>
        <dbReference type="ARBA" id="ARBA00007504"/>
    </source>
</evidence>
<evidence type="ECO:0000256" key="9">
    <source>
        <dbReference type="ARBA" id="ARBA00023172"/>
    </source>
</evidence>
<dbReference type="GO" id="GO:0043138">
    <property type="term" value="F:3'-5' DNA helicase activity"/>
    <property type="evidence" value="ECO:0007669"/>
    <property type="project" value="UniProtKB-EC"/>
</dbReference>
<evidence type="ECO:0000256" key="15">
    <source>
        <dbReference type="RuleBase" id="RU363016"/>
    </source>
</evidence>
<dbReference type="eggNOG" id="COG1200">
    <property type="taxonomic scope" value="Bacteria"/>
</dbReference>
<dbReference type="RefSeq" id="WP_008901821.1">
    <property type="nucleotide sequence ID" value="NZ_GL397071.1"/>
</dbReference>
<evidence type="ECO:0000256" key="8">
    <source>
        <dbReference type="ARBA" id="ARBA00023125"/>
    </source>
</evidence>
<dbReference type="Pfam" id="PF00271">
    <property type="entry name" value="Helicase_C"/>
    <property type="match status" value="1"/>
</dbReference>
<evidence type="ECO:0000256" key="3">
    <source>
        <dbReference type="ARBA" id="ARBA00022741"/>
    </source>
</evidence>
<evidence type="ECO:0000259" key="17">
    <source>
        <dbReference type="PROSITE" id="PS51194"/>
    </source>
</evidence>
<dbReference type="GO" id="GO:0003677">
    <property type="term" value="F:DNA binding"/>
    <property type="evidence" value="ECO:0007669"/>
    <property type="project" value="UniProtKB-KW"/>
</dbReference>
<evidence type="ECO:0000259" key="16">
    <source>
        <dbReference type="PROSITE" id="PS51192"/>
    </source>
</evidence>
<dbReference type="InterPro" id="IPR001650">
    <property type="entry name" value="Helicase_C-like"/>
</dbReference>
<dbReference type="PROSITE" id="PS51192">
    <property type="entry name" value="HELICASE_ATP_BIND_1"/>
    <property type="match status" value="1"/>
</dbReference>
<keyword evidence="11" id="KW-0413">Isomerase</keyword>
<keyword evidence="7 15" id="KW-0067">ATP-binding</keyword>
<dbReference type="AlphaFoldDB" id="E0NLG8"/>
<evidence type="ECO:0000256" key="13">
    <source>
        <dbReference type="ARBA" id="ARBA00034808"/>
    </source>
</evidence>
<dbReference type="NCBIfam" id="NF008168">
    <property type="entry name" value="PRK10917.2-2"/>
    <property type="match status" value="1"/>
</dbReference>
<dbReference type="PANTHER" id="PTHR47964">
    <property type="entry name" value="ATP-DEPENDENT DNA HELICASE HOMOLOG RECG, CHLOROPLASTIC"/>
    <property type="match status" value="1"/>
</dbReference>
<proteinExistence type="inferred from homology"/>
<dbReference type="InterPro" id="IPR033454">
    <property type="entry name" value="RecG_wedge"/>
</dbReference>
<sequence length="670" mass="76658">MKLFDKLDTLNGVGPKKKSYLEAMGLETISDLAEYFPIRFIDSTNMKPIKDLVEGEFATIKAEVVQVVPHYHGRLKRLDVIVTDGFNLKISFFNQNFLSSTFLKGEQFYFYGKVSRFGNNLTMTSPKFENVKRKKVLGSIIPVYQQSKDINNKELIKLTDQVLKEYAWKNVLPQEILEKYKLYDMDKTMRELHRPKSQKTYGNARNSYSFYEILIYLLALSTIKKDREETDIKLIEFEIEEFLNTLPFTLTDSQMKVIEEVKGDLKSGYRVDRLIQGDVGSGKTVVAMAIMYLFYKNGFQSAIMAPTEILATQHHNSFKNTFDKLGINVALLIGSMKKSQKDEVLEDLKSGKVDMIVGTHALISENVEFKNLGISIVDEQHRFGVLQRKNLSDKGVHTIVMTATPIPRTLALVMYQDLQVSTIDTPPAGRLKIQTATINENGLIKALEFIEKELKEGRQAYIICPMIDENEMLDLNSVKKVYKEIKKYFKDYNVGLLHGQMKPDEKDRQMEDFEKNKINVLVSTTVVEVGVNVPNATVMMVVNAERFGLSQLHQLRGRVGRGTHQGYCILYNKSESEIASMRMKVMVESTDGFYISEKDLELRGSGDIFGVRQSGFMGFIMANPIKDKMILKYAALEAKNIYRDDPDFIKPEHLQLKISVDRLISRKFNC</sequence>
<dbReference type="InterPro" id="IPR045562">
    <property type="entry name" value="RecG_dom3_C"/>
</dbReference>
<protein>
    <recommendedName>
        <fullName evidence="2 15">ATP-dependent DNA helicase RecG</fullName>
        <ecNumber evidence="13 15">5.6.2.4</ecNumber>
    </recommendedName>
</protein>
<dbReference type="Pfam" id="PF00270">
    <property type="entry name" value="DEAD"/>
    <property type="match status" value="1"/>
</dbReference>
<dbReference type="HOGENOM" id="CLU_005122_7_1_9"/>
<evidence type="ECO:0000313" key="19">
    <source>
        <dbReference type="Proteomes" id="UP000003280"/>
    </source>
</evidence>
<evidence type="ECO:0000256" key="12">
    <source>
        <dbReference type="ARBA" id="ARBA00034617"/>
    </source>
</evidence>
<evidence type="ECO:0000256" key="14">
    <source>
        <dbReference type="ARBA" id="ARBA00048988"/>
    </source>
</evidence>
<accession>E0NLG8</accession>
<keyword evidence="19" id="KW-1185">Reference proteome</keyword>
<dbReference type="InterPro" id="IPR047112">
    <property type="entry name" value="RecG/Mfd"/>
</dbReference>
<dbReference type="InterPro" id="IPR012340">
    <property type="entry name" value="NA-bd_OB-fold"/>
</dbReference>
<keyword evidence="5 15" id="KW-0378">Hydrolase</keyword>
<feature type="domain" description="Helicase C-terminal" evidence="17">
    <location>
        <begin position="442"/>
        <end position="601"/>
    </location>
</feature>
<evidence type="ECO:0000256" key="11">
    <source>
        <dbReference type="ARBA" id="ARBA00023235"/>
    </source>
</evidence>
<keyword evidence="10 15" id="KW-0234">DNA repair</keyword>
<dbReference type="EC" id="5.6.2.4" evidence="13 15"/>
<reference evidence="18 19" key="1">
    <citation type="submission" date="2010-07" db="EMBL/GenBank/DDBJ databases">
        <authorList>
            <person name="Muzny D."/>
            <person name="Qin X."/>
            <person name="Deng J."/>
            <person name="Jiang H."/>
            <person name="Liu Y."/>
            <person name="Qu J."/>
            <person name="Song X.-Z."/>
            <person name="Zhang L."/>
            <person name="Thornton R."/>
            <person name="Coyle M."/>
            <person name="Francisco L."/>
            <person name="Jackson L."/>
            <person name="Javaid M."/>
            <person name="Korchina V."/>
            <person name="Kovar C."/>
            <person name="Mata R."/>
            <person name="Mathew T."/>
            <person name="Ngo R."/>
            <person name="Nguyen L."/>
            <person name="Nguyen N."/>
            <person name="Okwuonu G."/>
            <person name="Ongeri F."/>
            <person name="Pham C."/>
            <person name="Simmons D."/>
            <person name="Wilczek-Boney K."/>
            <person name="Hale W."/>
            <person name="Jakkamsetti A."/>
            <person name="Pham P."/>
            <person name="Ruth R."/>
            <person name="San Lucas F."/>
            <person name="Warren J."/>
            <person name="Zhang J."/>
            <person name="Zhao Z."/>
            <person name="Zhou C."/>
            <person name="Zhu D."/>
            <person name="Lee S."/>
            <person name="Bess C."/>
            <person name="Blankenburg K."/>
            <person name="Forbes L."/>
            <person name="Fu Q."/>
            <person name="Gubbala S."/>
            <person name="Hirani K."/>
            <person name="Jayaseelan J.C."/>
            <person name="Lara F."/>
            <person name="Munidasa M."/>
            <person name="Palculict T."/>
            <person name="Patil S."/>
            <person name="Pu L.-L."/>
            <person name="Saada N."/>
            <person name="Tang L."/>
            <person name="Weissenberger G."/>
            <person name="Zhu Y."/>
            <person name="Hemphill L."/>
            <person name="Shang Y."/>
            <person name="Youmans B."/>
            <person name="Ayvaz T."/>
            <person name="Ross M."/>
            <person name="Santibanez J."/>
            <person name="Aqrawi P."/>
            <person name="Gross S."/>
            <person name="Joshi V."/>
            <person name="Fowler G."/>
            <person name="Nazareth L."/>
            <person name="Reid J."/>
            <person name="Worley K."/>
            <person name="Petrosino J."/>
            <person name="Highlander S."/>
            <person name="Gibbs R."/>
        </authorList>
    </citation>
    <scope>NUCLEOTIDE SEQUENCE [LARGE SCALE GENOMIC DNA]</scope>
    <source>
        <strain evidence="18 19">ATCC BAA-1640</strain>
    </source>
</reference>
<dbReference type="PROSITE" id="PS51194">
    <property type="entry name" value="HELICASE_CTER"/>
    <property type="match status" value="1"/>
</dbReference>
<evidence type="ECO:0000256" key="2">
    <source>
        <dbReference type="ARBA" id="ARBA00017846"/>
    </source>
</evidence>
<keyword evidence="9 15" id="KW-0233">DNA recombination</keyword>
<keyword evidence="8" id="KW-0238">DNA-binding</keyword>
<dbReference type="Proteomes" id="UP000003280">
    <property type="component" value="Unassembled WGS sequence"/>
</dbReference>
<dbReference type="EMBL" id="AEEH01000039">
    <property type="protein sequence ID" value="EFM25358.1"/>
    <property type="molecule type" value="Genomic_DNA"/>
</dbReference>
<keyword evidence="4 15" id="KW-0227">DNA damage</keyword>
<keyword evidence="6 15" id="KW-0347">Helicase</keyword>
<dbReference type="GO" id="GO:0005524">
    <property type="term" value="F:ATP binding"/>
    <property type="evidence" value="ECO:0007669"/>
    <property type="project" value="UniProtKB-KW"/>
</dbReference>
<dbReference type="SUPFAM" id="SSF50249">
    <property type="entry name" value="Nucleic acid-binding proteins"/>
    <property type="match status" value="1"/>
</dbReference>
<dbReference type="SUPFAM" id="SSF52540">
    <property type="entry name" value="P-loop containing nucleoside triphosphate hydrolases"/>
    <property type="match status" value="2"/>
</dbReference>
<name>E0NLG8_9FIRM</name>
<dbReference type="Gene3D" id="2.40.50.140">
    <property type="entry name" value="Nucleic acid-binding proteins"/>
    <property type="match status" value="1"/>
</dbReference>
<dbReference type="InterPro" id="IPR014001">
    <property type="entry name" value="Helicase_ATP-bd"/>
</dbReference>
<dbReference type="InterPro" id="IPR011545">
    <property type="entry name" value="DEAD/DEAH_box_helicase_dom"/>
</dbReference>
<gene>
    <name evidence="18" type="primary">recG</name>
    <name evidence="18" type="ORF">HMPREF9225_1007</name>
</gene>